<sequence>MTGCTGYAGYAVVGRLLRAAGAGPEVWIAAGDLAAWSAGLAAAGFRAVADPPAGVTLVDGAGLSGPAFRRLVLSLPPEGLLCAVGGEDVRECGYEVIAATGGCVLARGVAVPAPDVAGRAYEEDGAGLLDLRWSPDEVNWPDPDPREVWREMTAIAETARAYALHDPYGGRAGDVLSRCLGWPVEPDHVTFGAGVASLLRDLVPLADGGTVLVGRYGFADVPGWVTQARSPVRFFDDGGPGPSWCEELRRTRPSLVIADRPTQRGVVHPLGELATVLEEASRLGAIVVLDEANANYLEPGLSAVRLTGRHRNLVVVRGLSKGYCQGGLRVGYAVASAALTRRVRASVPALQTGEPAFQAGLRMLALPDPLGGLRSRIGLMRPRAVRVLTAFGLTPDPGHPSLPWVTAPSDAVERLAAHGVLAKRLRAGGRSSPDLAKIAVPLSDERAALLTEALSGERTATR</sequence>
<dbReference type="SUPFAM" id="SSF53383">
    <property type="entry name" value="PLP-dependent transferases"/>
    <property type="match status" value="1"/>
</dbReference>
<dbReference type="RefSeq" id="WP_204068016.1">
    <property type="nucleotide sequence ID" value="NZ_BOOJ01000058.1"/>
</dbReference>
<evidence type="ECO:0000313" key="2">
    <source>
        <dbReference type="EMBL" id="GIH95942.1"/>
    </source>
</evidence>
<proteinExistence type="predicted"/>
<reference evidence="2 3" key="1">
    <citation type="submission" date="2021-01" db="EMBL/GenBank/DDBJ databases">
        <title>Whole genome shotgun sequence of Planobispora siamensis NBRC 107568.</title>
        <authorList>
            <person name="Komaki H."/>
            <person name="Tamura T."/>
        </authorList>
    </citation>
    <scope>NUCLEOTIDE SEQUENCE [LARGE SCALE GENOMIC DNA]</scope>
    <source>
        <strain evidence="2 3">NBRC 107568</strain>
    </source>
</reference>
<evidence type="ECO:0000313" key="3">
    <source>
        <dbReference type="Proteomes" id="UP000619788"/>
    </source>
</evidence>
<dbReference type="Gene3D" id="3.40.640.10">
    <property type="entry name" value="Type I PLP-dependent aspartate aminotransferase-like (Major domain)"/>
    <property type="match status" value="1"/>
</dbReference>
<dbReference type="InterPro" id="IPR004839">
    <property type="entry name" value="Aminotransferase_I/II_large"/>
</dbReference>
<dbReference type="AlphaFoldDB" id="A0A8J3WPQ0"/>
<accession>A0A8J3WPQ0</accession>
<dbReference type="Gene3D" id="3.90.1150.10">
    <property type="entry name" value="Aspartate Aminotransferase, domain 1"/>
    <property type="match status" value="1"/>
</dbReference>
<organism evidence="2 3">
    <name type="scientific">Planobispora siamensis</name>
    <dbReference type="NCBI Taxonomy" id="936338"/>
    <lineage>
        <taxon>Bacteria</taxon>
        <taxon>Bacillati</taxon>
        <taxon>Actinomycetota</taxon>
        <taxon>Actinomycetes</taxon>
        <taxon>Streptosporangiales</taxon>
        <taxon>Streptosporangiaceae</taxon>
        <taxon>Planobispora</taxon>
    </lineage>
</organism>
<dbReference type="InterPro" id="IPR015421">
    <property type="entry name" value="PyrdxlP-dep_Trfase_major"/>
</dbReference>
<dbReference type="EMBL" id="BOOJ01000058">
    <property type="protein sequence ID" value="GIH95942.1"/>
    <property type="molecule type" value="Genomic_DNA"/>
</dbReference>
<keyword evidence="3" id="KW-1185">Reference proteome</keyword>
<gene>
    <name evidence="2" type="ORF">Psi01_65720</name>
</gene>
<evidence type="ECO:0000259" key="1">
    <source>
        <dbReference type="Pfam" id="PF00155"/>
    </source>
</evidence>
<name>A0A8J3WPQ0_9ACTN</name>
<comment type="caution">
    <text evidence="2">The sequence shown here is derived from an EMBL/GenBank/DDBJ whole genome shotgun (WGS) entry which is preliminary data.</text>
</comment>
<feature type="domain" description="Aminotransferase class I/classII large" evidence="1">
    <location>
        <begin position="264"/>
        <end position="349"/>
    </location>
</feature>
<dbReference type="InterPro" id="IPR015424">
    <property type="entry name" value="PyrdxlP-dep_Trfase"/>
</dbReference>
<dbReference type="InterPro" id="IPR015422">
    <property type="entry name" value="PyrdxlP-dep_Trfase_small"/>
</dbReference>
<dbReference type="Pfam" id="PF00155">
    <property type="entry name" value="Aminotran_1_2"/>
    <property type="match status" value="1"/>
</dbReference>
<dbReference type="GO" id="GO:0030170">
    <property type="term" value="F:pyridoxal phosphate binding"/>
    <property type="evidence" value="ECO:0007669"/>
    <property type="project" value="InterPro"/>
</dbReference>
<dbReference type="Proteomes" id="UP000619788">
    <property type="component" value="Unassembled WGS sequence"/>
</dbReference>
<protein>
    <recommendedName>
        <fullName evidence="1">Aminotransferase class I/classII large domain-containing protein</fullName>
    </recommendedName>
</protein>